<dbReference type="InterPro" id="IPR037175">
    <property type="entry name" value="KFase_sf"/>
</dbReference>
<comment type="caution">
    <text evidence="1">The sequence shown here is derived from an EMBL/GenBank/DDBJ whole genome shotgun (WGS) entry which is preliminary data.</text>
</comment>
<gene>
    <name evidence="1" type="ORF">FB550_111225</name>
</gene>
<dbReference type="RefSeq" id="WP_144567038.1">
    <property type="nucleotide sequence ID" value="NZ_VIVN01000011.1"/>
</dbReference>
<dbReference type="EMBL" id="VIVN01000011">
    <property type="protein sequence ID" value="TWD96565.1"/>
    <property type="molecule type" value="Genomic_DNA"/>
</dbReference>
<dbReference type="PANTHER" id="PTHR31118:SF12">
    <property type="entry name" value="CYCLASE-LIKE PROTEIN 2"/>
    <property type="match status" value="1"/>
</dbReference>
<dbReference type="Proteomes" id="UP000319671">
    <property type="component" value="Unassembled WGS sequence"/>
</dbReference>
<keyword evidence="2" id="KW-1185">Reference proteome</keyword>
<dbReference type="AlphaFoldDB" id="A0A561CZE2"/>
<sequence length="256" mass="29173">MNRTNLRIIDLSVPMDNQAKEPFPPEIVYETHEQGAQQAAQVLGLKPSDFPDNAAWAVETVTLTSHTGTHVDAPWHYAAHTAGQPSRTIDELPLEWFYGHGVLFDFSDKPPGYEIEVEDFEKQLEEIEYQQPFDIILVRTDADKKYYQDNYAAVHAGVSAEATRWLIHKGIKVMGTDGWGWDIPLYKQAEDYKRNPREGVLWAAHYVGKEAEYCQIEKLANLELLPKRTGFTVAVFPIKSKVPVRHSSSQFFVIIK</sequence>
<evidence type="ECO:0000313" key="2">
    <source>
        <dbReference type="Proteomes" id="UP000319671"/>
    </source>
</evidence>
<dbReference type="SUPFAM" id="SSF102198">
    <property type="entry name" value="Putative cyclase"/>
    <property type="match status" value="1"/>
</dbReference>
<reference evidence="1 2" key="1">
    <citation type="submission" date="2019-06" db="EMBL/GenBank/DDBJ databases">
        <title>Sorghum-associated microbial communities from plants grown in Nebraska, USA.</title>
        <authorList>
            <person name="Schachtman D."/>
        </authorList>
    </citation>
    <scope>NUCLEOTIDE SEQUENCE [LARGE SCALE GENOMIC DNA]</scope>
    <source>
        <strain evidence="1 2">2482</strain>
    </source>
</reference>
<dbReference type="Gene3D" id="3.50.30.50">
    <property type="entry name" value="Putative cyclase"/>
    <property type="match status" value="1"/>
</dbReference>
<accession>A0A561CZE2</accession>
<dbReference type="GO" id="GO:0004061">
    <property type="term" value="F:arylformamidase activity"/>
    <property type="evidence" value="ECO:0007669"/>
    <property type="project" value="InterPro"/>
</dbReference>
<evidence type="ECO:0000313" key="1">
    <source>
        <dbReference type="EMBL" id="TWD96565.1"/>
    </source>
</evidence>
<name>A0A561CZE2_9BACI</name>
<proteinExistence type="predicted"/>
<dbReference type="InterPro" id="IPR007325">
    <property type="entry name" value="KFase/CYL"/>
</dbReference>
<protein>
    <submittedName>
        <fullName evidence="1">Kynurenine formamidase</fullName>
    </submittedName>
</protein>
<dbReference type="GO" id="GO:0019441">
    <property type="term" value="P:L-tryptophan catabolic process to kynurenine"/>
    <property type="evidence" value="ECO:0007669"/>
    <property type="project" value="InterPro"/>
</dbReference>
<dbReference type="PANTHER" id="PTHR31118">
    <property type="entry name" value="CYCLASE-LIKE PROTEIN 2"/>
    <property type="match status" value="1"/>
</dbReference>
<dbReference type="Pfam" id="PF04199">
    <property type="entry name" value="Cyclase"/>
    <property type="match status" value="1"/>
</dbReference>
<organism evidence="1 2">
    <name type="scientific">Neobacillus bataviensis</name>
    <dbReference type="NCBI Taxonomy" id="220685"/>
    <lineage>
        <taxon>Bacteria</taxon>
        <taxon>Bacillati</taxon>
        <taxon>Bacillota</taxon>
        <taxon>Bacilli</taxon>
        <taxon>Bacillales</taxon>
        <taxon>Bacillaceae</taxon>
        <taxon>Neobacillus</taxon>
    </lineage>
</organism>